<dbReference type="SMART" id="SM00228">
    <property type="entry name" value="PDZ"/>
    <property type="match status" value="2"/>
</dbReference>
<keyword evidence="2" id="KW-1003">Cell membrane</keyword>
<dbReference type="InterPro" id="IPR036034">
    <property type="entry name" value="PDZ_sf"/>
</dbReference>
<dbReference type="Pfam" id="PF17820">
    <property type="entry name" value="PDZ_6"/>
    <property type="match status" value="2"/>
</dbReference>
<feature type="domain" description="PDZ" evidence="4">
    <location>
        <begin position="1"/>
        <end position="68"/>
    </location>
</feature>
<proteinExistence type="predicted"/>
<dbReference type="RefSeq" id="XP_012934967.2">
    <property type="nucleotide sequence ID" value="XM_013079513.2"/>
</dbReference>
<sequence length="195" mass="21108">MPLRFLQKWPQTLGFDIFGRGPSYVVSVEKGTPAYKAGLMPGDQILELNGRDVTDMSADQIKVLAKSSHTKSPELEVVSCLQTIIMEPDVPIGYGFNVLNEKPLRVGAVSYEGPAYGVGLRAGDVILEVNSRSSVSAEAIGAILSKCHGKLTLLIIPMGRASNLIQVDKTLSKIPSPDPRLHKARALHTRVGYLE</sequence>
<keyword evidence="3" id="KW-0677">Repeat</keyword>
<evidence type="ECO:0000256" key="2">
    <source>
        <dbReference type="ARBA" id="ARBA00022475"/>
    </source>
</evidence>
<keyword evidence="6" id="KW-0378">Hydrolase</keyword>
<dbReference type="GO" id="GO:0008237">
    <property type="term" value="F:metallopeptidase activity"/>
    <property type="evidence" value="ECO:0007669"/>
    <property type="project" value="UniProtKB-KW"/>
</dbReference>
<organism evidence="5 6">
    <name type="scientific">Aplysia californica</name>
    <name type="common">California sea hare</name>
    <dbReference type="NCBI Taxonomy" id="6500"/>
    <lineage>
        <taxon>Eukaryota</taxon>
        <taxon>Metazoa</taxon>
        <taxon>Spiralia</taxon>
        <taxon>Lophotrochozoa</taxon>
        <taxon>Mollusca</taxon>
        <taxon>Gastropoda</taxon>
        <taxon>Heterobranchia</taxon>
        <taxon>Euthyneura</taxon>
        <taxon>Tectipleura</taxon>
        <taxon>Aplysiida</taxon>
        <taxon>Aplysioidea</taxon>
        <taxon>Aplysiidae</taxon>
        <taxon>Aplysia</taxon>
    </lineage>
</organism>
<dbReference type="InterPro" id="IPR041489">
    <property type="entry name" value="PDZ_6"/>
</dbReference>
<keyword evidence="5" id="KW-1185">Reference proteome</keyword>
<dbReference type="InterPro" id="IPR051067">
    <property type="entry name" value="NHER"/>
</dbReference>
<reference evidence="6" key="1">
    <citation type="submission" date="2025-08" db="UniProtKB">
        <authorList>
            <consortium name="RefSeq"/>
        </authorList>
    </citation>
    <scope>IDENTIFICATION</scope>
</reference>
<dbReference type="Proteomes" id="UP000694888">
    <property type="component" value="Unplaced"/>
</dbReference>
<evidence type="ECO:0000259" key="4">
    <source>
        <dbReference type="PROSITE" id="PS50106"/>
    </source>
</evidence>
<dbReference type="PANTHER" id="PTHR14191:SF3">
    <property type="entry name" value="NA(+)_H(+) EXCHANGE REGULATORY COFACTOR-LIKE PROTEIN NRFL-1"/>
    <property type="match status" value="1"/>
</dbReference>
<comment type="subcellular location">
    <subcellularLocation>
        <location evidence="1">Cell membrane</location>
    </subcellularLocation>
</comment>
<dbReference type="PANTHER" id="PTHR14191">
    <property type="entry name" value="PDZ DOMAIN CONTAINING PROTEIN"/>
    <property type="match status" value="1"/>
</dbReference>
<name>A0ABM0ZUY0_APLCA</name>
<protein>
    <submittedName>
        <fullName evidence="6">Zinc metalloprotease aq_1964</fullName>
    </submittedName>
</protein>
<feature type="domain" description="PDZ" evidence="4">
    <location>
        <begin position="83"/>
        <end position="159"/>
    </location>
</feature>
<evidence type="ECO:0000256" key="3">
    <source>
        <dbReference type="ARBA" id="ARBA00022737"/>
    </source>
</evidence>
<dbReference type="Gene3D" id="2.30.42.10">
    <property type="match status" value="2"/>
</dbReference>
<gene>
    <name evidence="6" type="primary">LOC101847316</name>
</gene>
<keyword evidence="6" id="KW-0482">Metalloprotease</keyword>
<keyword evidence="2" id="KW-0472">Membrane</keyword>
<dbReference type="InterPro" id="IPR001478">
    <property type="entry name" value="PDZ"/>
</dbReference>
<accession>A0ABM0ZUY0</accession>
<evidence type="ECO:0000313" key="6">
    <source>
        <dbReference type="RefSeq" id="XP_012934967.2"/>
    </source>
</evidence>
<dbReference type="SUPFAM" id="SSF50156">
    <property type="entry name" value="PDZ domain-like"/>
    <property type="match status" value="2"/>
</dbReference>
<dbReference type="PROSITE" id="PS50106">
    <property type="entry name" value="PDZ"/>
    <property type="match status" value="2"/>
</dbReference>
<evidence type="ECO:0000313" key="5">
    <source>
        <dbReference type="Proteomes" id="UP000694888"/>
    </source>
</evidence>
<keyword evidence="6" id="KW-0645">Protease</keyword>
<dbReference type="GeneID" id="101847316"/>
<evidence type="ECO:0000256" key="1">
    <source>
        <dbReference type="ARBA" id="ARBA00004236"/>
    </source>
</evidence>